<protein>
    <submittedName>
        <fullName evidence="9">Competence protein ComEC</fullName>
    </submittedName>
</protein>
<dbReference type="PANTHER" id="PTHR30619:SF1">
    <property type="entry name" value="RECOMBINATION PROTEIN 2"/>
    <property type="match status" value="1"/>
</dbReference>
<evidence type="ECO:0000256" key="2">
    <source>
        <dbReference type="ARBA" id="ARBA00022475"/>
    </source>
</evidence>
<evidence type="ECO:0000313" key="9">
    <source>
        <dbReference type="EMBL" id="SDC67192.1"/>
    </source>
</evidence>
<feature type="transmembrane region" description="Helical" evidence="6">
    <location>
        <begin position="516"/>
        <end position="537"/>
    </location>
</feature>
<evidence type="ECO:0000313" key="10">
    <source>
        <dbReference type="Proteomes" id="UP000198757"/>
    </source>
</evidence>
<evidence type="ECO:0000256" key="4">
    <source>
        <dbReference type="ARBA" id="ARBA00022989"/>
    </source>
</evidence>
<keyword evidence="4 6" id="KW-1133">Transmembrane helix</keyword>
<evidence type="ECO:0000256" key="3">
    <source>
        <dbReference type="ARBA" id="ARBA00022692"/>
    </source>
</evidence>
<evidence type="ECO:0000256" key="1">
    <source>
        <dbReference type="ARBA" id="ARBA00004651"/>
    </source>
</evidence>
<keyword evidence="3 6" id="KW-0812">Transmembrane</keyword>
<keyword evidence="10" id="KW-1185">Reference proteome</keyword>
<dbReference type="AlphaFoldDB" id="A0A1G6NH66"/>
<name>A0A1G6NH66_NIADE</name>
<gene>
    <name evidence="9" type="ORF">SAMN04487894_103274</name>
</gene>
<dbReference type="InterPro" id="IPR052159">
    <property type="entry name" value="Competence_DNA_uptake"/>
</dbReference>
<dbReference type="GO" id="GO:0005886">
    <property type="term" value="C:plasma membrane"/>
    <property type="evidence" value="ECO:0007669"/>
    <property type="project" value="UniProtKB-SubCell"/>
</dbReference>
<dbReference type="EMBL" id="FMZO01000003">
    <property type="protein sequence ID" value="SDC67192.1"/>
    <property type="molecule type" value="Genomic_DNA"/>
</dbReference>
<feature type="transmembrane region" description="Helical" evidence="6">
    <location>
        <begin position="368"/>
        <end position="384"/>
    </location>
</feature>
<feature type="transmembrane region" description="Helical" evidence="6">
    <location>
        <begin position="65"/>
        <end position="84"/>
    </location>
</feature>
<proteinExistence type="predicted"/>
<feature type="domain" description="DUF4131" evidence="8">
    <location>
        <begin position="40"/>
        <end position="200"/>
    </location>
</feature>
<feature type="domain" description="ComEC/Rec2-related protein" evidence="7">
    <location>
        <begin position="243"/>
        <end position="511"/>
    </location>
</feature>
<comment type="subcellular location">
    <subcellularLocation>
        <location evidence="1">Cell membrane</location>
        <topology evidence="1">Multi-pass membrane protein</topology>
    </subcellularLocation>
</comment>
<evidence type="ECO:0000259" key="8">
    <source>
        <dbReference type="Pfam" id="PF13567"/>
    </source>
</evidence>
<dbReference type="Proteomes" id="UP000198757">
    <property type="component" value="Unassembled WGS sequence"/>
</dbReference>
<evidence type="ECO:0000256" key="5">
    <source>
        <dbReference type="ARBA" id="ARBA00023136"/>
    </source>
</evidence>
<dbReference type="InterPro" id="IPR004477">
    <property type="entry name" value="ComEC_N"/>
</dbReference>
<accession>A0A1G6NH66</accession>
<dbReference type="PANTHER" id="PTHR30619">
    <property type="entry name" value="DNA INTERNALIZATION/COMPETENCE PROTEIN COMEC/REC2"/>
    <property type="match status" value="1"/>
</dbReference>
<organism evidence="9 10">
    <name type="scientific">Niabella drilacis (strain DSM 25811 / CCM 8410 / CCUG 62505 / LMG 26954 / E90)</name>
    <dbReference type="NCBI Taxonomy" id="1285928"/>
    <lineage>
        <taxon>Bacteria</taxon>
        <taxon>Pseudomonadati</taxon>
        <taxon>Bacteroidota</taxon>
        <taxon>Chitinophagia</taxon>
        <taxon>Chitinophagales</taxon>
        <taxon>Chitinophagaceae</taxon>
        <taxon>Niabella</taxon>
    </lineage>
</organism>
<feature type="transmembrane region" description="Helical" evidence="6">
    <location>
        <begin position="7"/>
        <end position="27"/>
    </location>
</feature>
<feature type="transmembrane region" description="Helical" evidence="6">
    <location>
        <begin position="424"/>
        <end position="443"/>
    </location>
</feature>
<keyword evidence="2" id="KW-1003">Cell membrane</keyword>
<feature type="transmembrane region" description="Helical" evidence="6">
    <location>
        <begin position="298"/>
        <end position="321"/>
    </location>
</feature>
<dbReference type="RefSeq" id="WP_090389440.1">
    <property type="nucleotide sequence ID" value="NZ_FMZO01000003.1"/>
</dbReference>
<dbReference type="InterPro" id="IPR025405">
    <property type="entry name" value="DUF4131"/>
</dbReference>
<keyword evidence="5 6" id="KW-0472">Membrane</keyword>
<sequence>MAPSTTLFLARVPFIKLLLPFAGGILLSWQASLSVIACITGLFLSGVLVLLFRCVRGYRRLRLQWLQAILVTLLLLCLGMFVAATKDVRRHRDWFPHRYMPGSYFRATLLEQPVEKSRSYKAEADITCLVSSDSLLPVRGRVLIYFRKDTGISRLRAGDPLFFAKEPQQIRNSGNPGAFDYRRYALFNGITHQLYLAPGDFVRGQADRDFNMGRWLYETRSSILGILKKYINGPRELGLAEALLIGYRDDMDKELLQSYSDTGVVHVIAVSGMHLGLVYWLLNLFLEPLRKRKKTRWLHGLIILSVLWMFSLLAGGAASIIRAAVMFTCIQLGKMLNRNASVYNTLAASAFLLLCYNPYWLWDAGFQLSYAAVLSIVIFYKPLYRLITVNNKLLDGVWQLCAVSMAAQVLTTPIAVYQFHQFPVCFLITNLLVVPVSSLVLIGELLLVLLAPCSPLAALAGRALSSMIWWMNGIVENLGRYPFALWKGLLLNIPQVILLYIFISGMAVVWMQKRKAGLWAAAISLSGILIFRTLSFYDAGRQAKMIVYNIPGAGAVDLIRGRDHLLIADPVATADPLVRRNVFLPSLTLHRLQECGKTGNLRDCDRSFVFCGKQIMLVDQPVERINHGGTAAIMILSGNPRLYISQLINRVRPRQIVIDGSVPAWKARYWQRDCDSLRIPCHNVAEKGAFVMNL</sequence>
<dbReference type="Pfam" id="PF13567">
    <property type="entry name" value="DUF4131"/>
    <property type="match status" value="1"/>
</dbReference>
<evidence type="ECO:0000256" key="6">
    <source>
        <dbReference type="SAM" id="Phobius"/>
    </source>
</evidence>
<reference evidence="10" key="1">
    <citation type="submission" date="2016-10" db="EMBL/GenBank/DDBJ databases">
        <authorList>
            <person name="Varghese N."/>
            <person name="Submissions S."/>
        </authorList>
    </citation>
    <scope>NUCLEOTIDE SEQUENCE [LARGE SCALE GENOMIC DNA]</scope>
    <source>
        <strain evidence="10">DSM 25811 / CCM 8410 / LMG 26954 / E90</strain>
    </source>
</reference>
<feature type="transmembrane region" description="Helical" evidence="6">
    <location>
        <begin position="396"/>
        <end position="417"/>
    </location>
</feature>
<dbReference type="OrthoDB" id="9761531at2"/>
<feature type="transmembrane region" description="Helical" evidence="6">
    <location>
        <begin position="33"/>
        <end position="53"/>
    </location>
</feature>
<feature type="transmembrane region" description="Helical" evidence="6">
    <location>
        <begin position="341"/>
        <end position="361"/>
    </location>
</feature>
<feature type="transmembrane region" description="Helical" evidence="6">
    <location>
        <begin position="263"/>
        <end position="286"/>
    </location>
</feature>
<evidence type="ECO:0000259" key="7">
    <source>
        <dbReference type="Pfam" id="PF03772"/>
    </source>
</evidence>
<dbReference type="STRING" id="1285928.SAMN04487894_103274"/>
<dbReference type="Pfam" id="PF03772">
    <property type="entry name" value="Competence"/>
    <property type="match status" value="1"/>
</dbReference>
<dbReference type="NCBIfam" id="TIGR00360">
    <property type="entry name" value="ComEC_N-term"/>
    <property type="match status" value="1"/>
</dbReference>
<feature type="transmembrane region" description="Helical" evidence="6">
    <location>
        <begin position="489"/>
        <end position="510"/>
    </location>
</feature>